<dbReference type="Proteomes" id="UP000492821">
    <property type="component" value="Unassembled WGS sequence"/>
</dbReference>
<evidence type="ECO:0000256" key="6">
    <source>
        <dbReference type="ARBA" id="ARBA00022692"/>
    </source>
</evidence>
<dbReference type="AlphaFoldDB" id="A0A7E4V8L7"/>
<feature type="signal peptide" evidence="13">
    <location>
        <begin position="1"/>
        <end position="21"/>
    </location>
</feature>
<dbReference type="EC" id="2.4.1.17" evidence="3"/>
<evidence type="ECO:0000256" key="11">
    <source>
        <dbReference type="ARBA" id="ARBA00047475"/>
    </source>
</evidence>
<reference evidence="14" key="1">
    <citation type="journal article" date="2013" name="Genetics">
        <title>The draft genome and transcriptome of Panagrellus redivivus are shaped by the harsh demands of a free-living lifestyle.</title>
        <authorList>
            <person name="Srinivasan J."/>
            <person name="Dillman A.R."/>
            <person name="Macchietto M.G."/>
            <person name="Heikkinen L."/>
            <person name="Lakso M."/>
            <person name="Fracchia K.M."/>
            <person name="Antoshechkin I."/>
            <person name="Mortazavi A."/>
            <person name="Wong G."/>
            <person name="Sternberg P.W."/>
        </authorList>
    </citation>
    <scope>NUCLEOTIDE SEQUENCE [LARGE SCALE GENOMIC DNA]</scope>
    <source>
        <strain evidence="14">MT8872</strain>
    </source>
</reference>
<keyword evidence="6 12" id="KW-0812">Transmembrane</keyword>
<evidence type="ECO:0000313" key="15">
    <source>
        <dbReference type="WBParaSite" id="Pan_g17912.t1"/>
    </source>
</evidence>
<dbReference type="GO" id="GO:0016020">
    <property type="term" value="C:membrane"/>
    <property type="evidence" value="ECO:0007669"/>
    <property type="project" value="UniProtKB-SubCell"/>
</dbReference>
<dbReference type="Pfam" id="PF00201">
    <property type="entry name" value="UDPGT"/>
    <property type="match status" value="1"/>
</dbReference>
<keyword evidence="5" id="KW-0808">Transferase</keyword>
<dbReference type="SUPFAM" id="SSF53756">
    <property type="entry name" value="UDP-Glycosyltransferase/glycogen phosphorylase"/>
    <property type="match status" value="1"/>
</dbReference>
<evidence type="ECO:0000256" key="10">
    <source>
        <dbReference type="ARBA" id="ARBA00023180"/>
    </source>
</evidence>
<evidence type="ECO:0000256" key="1">
    <source>
        <dbReference type="ARBA" id="ARBA00004167"/>
    </source>
</evidence>
<feature type="chain" id="PRO_5029022802" description="glucuronosyltransferase" evidence="13">
    <location>
        <begin position="22"/>
        <end position="514"/>
    </location>
</feature>
<dbReference type="Gene3D" id="3.40.50.2000">
    <property type="entry name" value="Glycogen Phosphorylase B"/>
    <property type="match status" value="1"/>
</dbReference>
<keyword evidence="9 12" id="KW-0472">Membrane</keyword>
<protein>
    <recommendedName>
        <fullName evidence="3">glucuronosyltransferase</fullName>
        <ecNumber evidence="3">2.4.1.17</ecNumber>
    </recommendedName>
</protein>
<keyword evidence="7 13" id="KW-0732">Signal</keyword>
<proteinExistence type="inferred from homology"/>
<dbReference type="CDD" id="cd03784">
    <property type="entry name" value="GT1_Gtf-like"/>
    <property type="match status" value="1"/>
</dbReference>
<dbReference type="PANTHER" id="PTHR48043:SF46">
    <property type="entry name" value="UDP-GLUCURONOSYLTRANSFERASE UGT-60-RELATED"/>
    <property type="match status" value="1"/>
</dbReference>
<dbReference type="InterPro" id="IPR002213">
    <property type="entry name" value="UDP_glucos_trans"/>
</dbReference>
<name>A0A7E4V8L7_PANRE</name>
<organism evidence="14 15">
    <name type="scientific">Panagrellus redivivus</name>
    <name type="common">Microworm</name>
    <dbReference type="NCBI Taxonomy" id="6233"/>
    <lineage>
        <taxon>Eukaryota</taxon>
        <taxon>Metazoa</taxon>
        <taxon>Ecdysozoa</taxon>
        <taxon>Nematoda</taxon>
        <taxon>Chromadorea</taxon>
        <taxon>Rhabditida</taxon>
        <taxon>Tylenchina</taxon>
        <taxon>Panagrolaimomorpha</taxon>
        <taxon>Panagrolaimoidea</taxon>
        <taxon>Panagrolaimidae</taxon>
        <taxon>Panagrellus</taxon>
    </lineage>
</organism>
<dbReference type="FunFam" id="3.40.50.2000:FF:000118">
    <property type="entry name" value="UDP-glucuronosyltransferase"/>
    <property type="match status" value="1"/>
</dbReference>
<keyword evidence="14" id="KW-1185">Reference proteome</keyword>
<comment type="similarity">
    <text evidence="2">Belongs to the UDP-glycosyltransferase family.</text>
</comment>
<evidence type="ECO:0000256" key="2">
    <source>
        <dbReference type="ARBA" id="ARBA00009995"/>
    </source>
</evidence>
<dbReference type="WBParaSite" id="Pan_g17912.t1">
    <property type="protein sequence ID" value="Pan_g17912.t1"/>
    <property type="gene ID" value="Pan_g17912"/>
</dbReference>
<keyword evidence="8 12" id="KW-1133">Transmembrane helix</keyword>
<dbReference type="GO" id="GO:0015020">
    <property type="term" value="F:glucuronosyltransferase activity"/>
    <property type="evidence" value="ECO:0007669"/>
    <property type="project" value="UniProtKB-EC"/>
</dbReference>
<evidence type="ECO:0000256" key="9">
    <source>
        <dbReference type="ARBA" id="ARBA00023136"/>
    </source>
</evidence>
<reference evidence="15" key="2">
    <citation type="submission" date="2020-10" db="UniProtKB">
        <authorList>
            <consortium name="WormBaseParasite"/>
        </authorList>
    </citation>
    <scope>IDENTIFICATION</scope>
</reference>
<dbReference type="InterPro" id="IPR050271">
    <property type="entry name" value="UDP-glycosyltransferase"/>
</dbReference>
<feature type="transmembrane region" description="Helical" evidence="12">
    <location>
        <begin position="494"/>
        <end position="513"/>
    </location>
</feature>
<comment type="subcellular location">
    <subcellularLocation>
        <location evidence="1">Membrane</location>
        <topology evidence="1">Single-pass membrane protein</topology>
    </subcellularLocation>
</comment>
<keyword evidence="4" id="KW-0328">Glycosyltransferase</keyword>
<keyword evidence="10" id="KW-0325">Glycoprotein</keyword>
<evidence type="ECO:0000256" key="5">
    <source>
        <dbReference type="ARBA" id="ARBA00022679"/>
    </source>
</evidence>
<sequence>MKIGLFLGLLCLCTQISGSSGLKILQIVPGYTNSHVLFNYRLATTLTQLGHEVAMFTQMEMNMVVAGDLPVPANITEYRLQVEFKDQLKTQGLSIFQTMMFNKGTPYDLWWTGQEFKDMRIDSCEQMLSLPEAVLDEFRARKFDIAISHFHDLCPLGLAEQLGVRKLVWITHGTSVYEYTAVQTGRRTLPSFESHPLTQFSDRMTFTERTINLLWHLSTLDFVNLPQNLLWDENDLYNQRFKSQNAPDLWDLSRNVRILLVNGERFLDFPKPFPLGIAFMGEVGKSKSNKVKPLPADLEAIVNKADKGLVIFSLGTVSNTTNMPTQMLHSFVEAFGQFPDYQILWRMEMPVPQASKYSNINLLKWLPQKDLMRHPKTKLLIAHGGYNSFLEASQAGIPIILMPLFADQFINAKRAKRFGTSEELDKLNLTPEIVAEKMKAVLTNPSYTEKAKKLASMLNDKPTTDSHAILAHRLKLAFVDREPFALKASQKLDFLRFYGLDFAIVITGLIGLLK</sequence>
<accession>A0A7E4V8L7</accession>
<evidence type="ECO:0000256" key="8">
    <source>
        <dbReference type="ARBA" id="ARBA00022989"/>
    </source>
</evidence>
<dbReference type="PANTHER" id="PTHR48043">
    <property type="entry name" value="EG:EG0003.4 PROTEIN-RELATED"/>
    <property type="match status" value="1"/>
</dbReference>
<evidence type="ECO:0000256" key="4">
    <source>
        <dbReference type="ARBA" id="ARBA00022676"/>
    </source>
</evidence>
<evidence type="ECO:0000313" key="14">
    <source>
        <dbReference type="Proteomes" id="UP000492821"/>
    </source>
</evidence>
<evidence type="ECO:0000256" key="3">
    <source>
        <dbReference type="ARBA" id="ARBA00012544"/>
    </source>
</evidence>
<evidence type="ECO:0000256" key="13">
    <source>
        <dbReference type="SAM" id="SignalP"/>
    </source>
</evidence>
<comment type="catalytic activity">
    <reaction evidence="11">
        <text>glucuronate acceptor + UDP-alpha-D-glucuronate = acceptor beta-D-glucuronoside + UDP + H(+)</text>
        <dbReference type="Rhea" id="RHEA:21032"/>
        <dbReference type="ChEBI" id="CHEBI:15378"/>
        <dbReference type="ChEBI" id="CHEBI:58052"/>
        <dbReference type="ChEBI" id="CHEBI:58223"/>
        <dbReference type="ChEBI" id="CHEBI:132367"/>
        <dbReference type="ChEBI" id="CHEBI:132368"/>
        <dbReference type="EC" id="2.4.1.17"/>
    </reaction>
</comment>
<evidence type="ECO:0000256" key="12">
    <source>
        <dbReference type="SAM" id="Phobius"/>
    </source>
</evidence>
<evidence type="ECO:0000256" key="7">
    <source>
        <dbReference type="ARBA" id="ARBA00022729"/>
    </source>
</evidence>